<dbReference type="InterPro" id="IPR002347">
    <property type="entry name" value="SDR_fam"/>
</dbReference>
<evidence type="ECO:0000256" key="2">
    <source>
        <dbReference type="ARBA" id="ARBA00022857"/>
    </source>
</evidence>
<dbReference type="PRINTS" id="PR00080">
    <property type="entry name" value="SDRFAMILY"/>
</dbReference>
<organism evidence="5 6">
    <name type="scientific">Delitschia confertaspora ATCC 74209</name>
    <dbReference type="NCBI Taxonomy" id="1513339"/>
    <lineage>
        <taxon>Eukaryota</taxon>
        <taxon>Fungi</taxon>
        <taxon>Dikarya</taxon>
        <taxon>Ascomycota</taxon>
        <taxon>Pezizomycotina</taxon>
        <taxon>Dothideomycetes</taxon>
        <taxon>Pleosporomycetidae</taxon>
        <taxon>Pleosporales</taxon>
        <taxon>Delitschiaceae</taxon>
        <taxon>Delitschia</taxon>
    </lineage>
</organism>
<proteinExistence type="inferred from homology"/>
<dbReference type="InterPro" id="IPR020904">
    <property type="entry name" value="Sc_DH/Rdtase_CS"/>
</dbReference>
<name>A0A9P4JU52_9PLEO</name>
<evidence type="ECO:0000256" key="1">
    <source>
        <dbReference type="ARBA" id="ARBA00006484"/>
    </source>
</evidence>
<dbReference type="Gene3D" id="3.40.50.720">
    <property type="entry name" value="NAD(P)-binding Rossmann-like Domain"/>
    <property type="match status" value="1"/>
</dbReference>
<comment type="caution">
    <text evidence="5">The sequence shown here is derived from an EMBL/GenBank/DDBJ whole genome shotgun (WGS) entry which is preliminary data.</text>
</comment>
<keyword evidence="6" id="KW-1185">Reference proteome</keyword>
<comment type="similarity">
    <text evidence="1 4">Belongs to the short-chain dehydrogenases/reductases (SDR) family.</text>
</comment>
<dbReference type="OrthoDB" id="1274115at2759"/>
<dbReference type="PRINTS" id="PR00081">
    <property type="entry name" value="GDHRDH"/>
</dbReference>
<dbReference type="SUPFAM" id="SSF51735">
    <property type="entry name" value="NAD(P)-binding Rossmann-fold domains"/>
    <property type="match status" value="1"/>
</dbReference>
<evidence type="ECO:0000313" key="6">
    <source>
        <dbReference type="Proteomes" id="UP000799536"/>
    </source>
</evidence>
<dbReference type="PANTHER" id="PTHR43976">
    <property type="entry name" value="SHORT CHAIN DEHYDROGENASE"/>
    <property type="match status" value="1"/>
</dbReference>
<gene>
    <name evidence="5" type="ORF">GQ43DRAFT_413407</name>
</gene>
<protein>
    <submittedName>
        <fullName evidence="5">Short-chain dehydrogenase</fullName>
    </submittedName>
</protein>
<dbReference type="Proteomes" id="UP000799536">
    <property type="component" value="Unassembled WGS sequence"/>
</dbReference>
<dbReference type="CDD" id="cd05374">
    <property type="entry name" value="17beta-HSD-like_SDR_c"/>
    <property type="match status" value="1"/>
</dbReference>
<dbReference type="AlphaFoldDB" id="A0A9P4JU52"/>
<evidence type="ECO:0000256" key="3">
    <source>
        <dbReference type="ARBA" id="ARBA00023002"/>
    </source>
</evidence>
<dbReference type="Pfam" id="PF00106">
    <property type="entry name" value="adh_short"/>
    <property type="match status" value="1"/>
</dbReference>
<keyword evidence="3" id="KW-0560">Oxidoreductase</keyword>
<dbReference type="PANTHER" id="PTHR43976:SF16">
    <property type="entry name" value="SHORT-CHAIN DEHYDROGENASE_REDUCTASE FAMILY PROTEIN"/>
    <property type="match status" value="1"/>
</dbReference>
<dbReference type="InterPro" id="IPR051911">
    <property type="entry name" value="SDR_oxidoreductase"/>
</dbReference>
<keyword evidence="2" id="KW-0521">NADP</keyword>
<dbReference type="InterPro" id="IPR036291">
    <property type="entry name" value="NAD(P)-bd_dom_sf"/>
</dbReference>
<accession>A0A9P4JU52</accession>
<sequence length="314" mass="34142">MSTHYQVPQDAVWFITGCSSGIGQALASYILKNTTNRVVATARTISSLEPLPSGLNLLKLELDVTSQTSIQEAISNALKNFGRIDVFVNNAGYGLFGDTESATDEMARKQLDTNFWGAVDVTKAALPVLREENAKNGGQKGGVVVQVSSMGGRMGFVGNAYYAASKFALEGFTECVAKEMPPDWNIHFLILEPGGVKTNYAGSSLVHIPPHPSYTDPSFPTNQLKAYMANPESTDDWADAHVVAEIMYSTIKNGIEGVNRGKGGIPLRLPLGAESFMFQKMAHEEALRELEMLEKTSLSTNPNRNLDSLEFLKK</sequence>
<reference evidence="5" key="1">
    <citation type="journal article" date="2020" name="Stud. Mycol.">
        <title>101 Dothideomycetes genomes: a test case for predicting lifestyles and emergence of pathogens.</title>
        <authorList>
            <person name="Haridas S."/>
            <person name="Albert R."/>
            <person name="Binder M."/>
            <person name="Bloem J."/>
            <person name="Labutti K."/>
            <person name="Salamov A."/>
            <person name="Andreopoulos B."/>
            <person name="Baker S."/>
            <person name="Barry K."/>
            <person name="Bills G."/>
            <person name="Bluhm B."/>
            <person name="Cannon C."/>
            <person name="Castanera R."/>
            <person name="Culley D."/>
            <person name="Daum C."/>
            <person name="Ezra D."/>
            <person name="Gonzalez J."/>
            <person name="Henrissat B."/>
            <person name="Kuo A."/>
            <person name="Liang C."/>
            <person name="Lipzen A."/>
            <person name="Lutzoni F."/>
            <person name="Magnuson J."/>
            <person name="Mondo S."/>
            <person name="Nolan M."/>
            <person name="Ohm R."/>
            <person name="Pangilinan J."/>
            <person name="Park H.-J."/>
            <person name="Ramirez L."/>
            <person name="Alfaro M."/>
            <person name="Sun H."/>
            <person name="Tritt A."/>
            <person name="Yoshinaga Y."/>
            <person name="Zwiers L.-H."/>
            <person name="Turgeon B."/>
            <person name="Goodwin S."/>
            <person name="Spatafora J."/>
            <person name="Crous P."/>
            <person name="Grigoriev I."/>
        </authorList>
    </citation>
    <scope>NUCLEOTIDE SEQUENCE</scope>
    <source>
        <strain evidence="5">ATCC 74209</strain>
    </source>
</reference>
<dbReference type="GO" id="GO:0016491">
    <property type="term" value="F:oxidoreductase activity"/>
    <property type="evidence" value="ECO:0007669"/>
    <property type="project" value="UniProtKB-KW"/>
</dbReference>
<dbReference type="EMBL" id="ML993931">
    <property type="protein sequence ID" value="KAF2202603.1"/>
    <property type="molecule type" value="Genomic_DNA"/>
</dbReference>
<evidence type="ECO:0000313" key="5">
    <source>
        <dbReference type="EMBL" id="KAF2202603.1"/>
    </source>
</evidence>
<dbReference type="PROSITE" id="PS00061">
    <property type="entry name" value="ADH_SHORT"/>
    <property type="match status" value="1"/>
</dbReference>
<evidence type="ECO:0000256" key="4">
    <source>
        <dbReference type="RuleBase" id="RU000363"/>
    </source>
</evidence>